<proteinExistence type="predicted"/>
<keyword evidence="3" id="KW-1185">Reference proteome</keyword>
<dbReference type="EMBL" id="JAYMGO010000022">
    <property type="protein sequence ID" value="KAL1252177.1"/>
    <property type="molecule type" value="Genomic_DNA"/>
</dbReference>
<feature type="region of interest" description="Disordered" evidence="1">
    <location>
        <begin position="153"/>
        <end position="181"/>
    </location>
</feature>
<organism evidence="2 3">
    <name type="scientific">Cirrhinus molitorella</name>
    <name type="common">mud carp</name>
    <dbReference type="NCBI Taxonomy" id="172907"/>
    <lineage>
        <taxon>Eukaryota</taxon>
        <taxon>Metazoa</taxon>
        <taxon>Chordata</taxon>
        <taxon>Craniata</taxon>
        <taxon>Vertebrata</taxon>
        <taxon>Euteleostomi</taxon>
        <taxon>Actinopterygii</taxon>
        <taxon>Neopterygii</taxon>
        <taxon>Teleostei</taxon>
        <taxon>Ostariophysi</taxon>
        <taxon>Cypriniformes</taxon>
        <taxon>Cyprinidae</taxon>
        <taxon>Labeoninae</taxon>
        <taxon>Labeonini</taxon>
        <taxon>Cirrhinus</taxon>
    </lineage>
</organism>
<dbReference type="Proteomes" id="UP001558613">
    <property type="component" value="Unassembled WGS sequence"/>
</dbReference>
<gene>
    <name evidence="2" type="ORF">QQF64_019973</name>
</gene>
<evidence type="ECO:0000256" key="1">
    <source>
        <dbReference type="SAM" id="MobiDB-lite"/>
    </source>
</evidence>
<protein>
    <submittedName>
        <fullName evidence="2">Uncharacterized protein</fullName>
    </submittedName>
</protein>
<evidence type="ECO:0000313" key="2">
    <source>
        <dbReference type="EMBL" id="KAL1252177.1"/>
    </source>
</evidence>
<sequence length="194" mass="22190">MLNTHIGQLQEVEVGPVAAFIPSGRQEPTMEEGVLSRSHNHHRPFTTHRHQISTLHPLVHSPQNSDYLHLLLLISSLYKEMTVLQALVWSRLCVLQTLSWNSYSASCYRQSARLLQHQPFIYSRDTLPLADLTSLTRSTTAAAAATPIRAVTTNRITDAEDPKSSYNQQTSNNSSRNQHYQRNWRMRRRLCCNV</sequence>
<reference evidence="2 3" key="1">
    <citation type="submission" date="2023-09" db="EMBL/GenBank/DDBJ databases">
        <authorList>
            <person name="Wang M."/>
        </authorList>
    </citation>
    <scope>NUCLEOTIDE SEQUENCE [LARGE SCALE GENOMIC DNA]</scope>
    <source>
        <strain evidence="2">GT-2023</strain>
        <tissue evidence="2">Liver</tissue>
    </source>
</reference>
<comment type="caution">
    <text evidence="2">The sequence shown here is derived from an EMBL/GenBank/DDBJ whole genome shotgun (WGS) entry which is preliminary data.</text>
</comment>
<feature type="compositionally biased region" description="Low complexity" evidence="1">
    <location>
        <begin position="164"/>
        <end position="178"/>
    </location>
</feature>
<name>A0ABR3LKM8_9TELE</name>
<evidence type="ECO:0000313" key="3">
    <source>
        <dbReference type="Proteomes" id="UP001558613"/>
    </source>
</evidence>
<accession>A0ABR3LKM8</accession>